<comment type="caution">
    <text evidence="1">The sequence shown here is derived from an EMBL/GenBank/DDBJ whole genome shotgun (WGS) entry which is preliminary data.</text>
</comment>
<organism evidence="1 2">
    <name type="scientific">Streptomyces synnematoformans</name>
    <dbReference type="NCBI Taxonomy" id="415721"/>
    <lineage>
        <taxon>Bacteria</taxon>
        <taxon>Bacillati</taxon>
        <taxon>Actinomycetota</taxon>
        <taxon>Actinomycetes</taxon>
        <taxon>Kitasatosporales</taxon>
        <taxon>Streptomycetaceae</taxon>
        <taxon>Streptomyces</taxon>
    </lineage>
</organism>
<protein>
    <recommendedName>
        <fullName evidence="3">SUKH-3 immunity protein of toxin-antitoxin system</fullName>
    </recommendedName>
</protein>
<accession>A0ABN1ZWW1</accession>
<dbReference type="EMBL" id="BAAAPF010000393">
    <property type="protein sequence ID" value="GAA1506426.1"/>
    <property type="molecule type" value="Genomic_DNA"/>
</dbReference>
<evidence type="ECO:0000313" key="2">
    <source>
        <dbReference type="Proteomes" id="UP001500443"/>
    </source>
</evidence>
<sequence length="155" mass="16893">MTAKLTPQALDSLRAAGWYPGRRVEIGDVVARLESLEITVHPAARGFLVEYGDLHLVHEPSAEINGRLVHSFTDTDYARKTTEHGAIFRAAVTEAVGAAVCPVARTSFHVTIYVAEDGRFYGDRDAAVYLFGEDAEAFLNLAVTGRKPPLFAGFE</sequence>
<dbReference type="RefSeq" id="WP_344294831.1">
    <property type="nucleotide sequence ID" value="NZ_BAAAPF010000393.1"/>
</dbReference>
<dbReference type="Proteomes" id="UP001500443">
    <property type="component" value="Unassembled WGS sequence"/>
</dbReference>
<evidence type="ECO:0008006" key="3">
    <source>
        <dbReference type="Google" id="ProtNLM"/>
    </source>
</evidence>
<keyword evidence="2" id="KW-1185">Reference proteome</keyword>
<dbReference type="Pfam" id="PF14433">
    <property type="entry name" value="SUKH-3"/>
    <property type="match status" value="1"/>
</dbReference>
<gene>
    <name evidence="1" type="ORF">GCM10009802_62530</name>
</gene>
<dbReference type="InterPro" id="IPR025850">
    <property type="entry name" value="SUKH-3"/>
</dbReference>
<evidence type="ECO:0000313" key="1">
    <source>
        <dbReference type="EMBL" id="GAA1506426.1"/>
    </source>
</evidence>
<proteinExistence type="predicted"/>
<name>A0ABN1ZWW1_9ACTN</name>
<reference evidence="1 2" key="1">
    <citation type="journal article" date="2019" name="Int. J. Syst. Evol. Microbiol.">
        <title>The Global Catalogue of Microorganisms (GCM) 10K type strain sequencing project: providing services to taxonomists for standard genome sequencing and annotation.</title>
        <authorList>
            <consortium name="The Broad Institute Genomics Platform"/>
            <consortium name="The Broad Institute Genome Sequencing Center for Infectious Disease"/>
            <person name="Wu L."/>
            <person name="Ma J."/>
        </authorList>
    </citation>
    <scope>NUCLEOTIDE SEQUENCE [LARGE SCALE GENOMIC DNA]</scope>
    <source>
        <strain evidence="1 2">JCM 15481</strain>
    </source>
</reference>